<name>A0A6A6VF30_9PLEO</name>
<dbReference type="InterPro" id="IPR000719">
    <property type="entry name" value="Prot_kinase_dom"/>
</dbReference>
<dbReference type="SMART" id="SM00220">
    <property type="entry name" value="S_TKc"/>
    <property type="match status" value="1"/>
</dbReference>
<dbReference type="Pfam" id="PF00069">
    <property type="entry name" value="Pkinase"/>
    <property type="match status" value="1"/>
</dbReference>
<dbReference type="PANTHER" id="PTHR24359:SF37">
    <property type="entry name" value="PROTEIN KINASE DOMAIN-CONTAINING PROTEIN"/>
    <property type="match status" value="1"/>
</dbReference>
<dbReference type="Gene3D" id="1.10.510.10">
    <property type="entry name" value="Transferase(Phosphotransferase) domain 1"/>
    <property type="match status" value="1"/>
</dbReference>
<feature type="region of interest" description="Disordered" evidence="1">
    <location>
        <begin position="19"/>
        <end position="43"/>
    </location>
</feature>
<dbReference type="InterPro" id="IPR011009">
    <property type="entry name" value="Kinase-like_dom_sf"/>
</dbReference>
<dbReference type="PANTHER" id="PTHR24359">
    <property type="entry name" value="SERINE/THREONINE-PROTEIN KINASE SBK1"/>
    <property type="match status" value="1"/>
</dbReference>
<dbReference type="SUPFAM" id="SSF56112">
    <property type="entry name" value="Protein kinase-like (PK-like)"/>
    <property type="match status" value="1"/>
</dbReference>
<keyword evidence="3" id="KW-0418">Kinase</keyword>
<protein>
    <submittedName>
        <fullName evidence="3">Kinase-like protein</fullName>
    </submittedName>
</protein>
<proteinExistence type="predicted"/>
<dbReference type="AlphaFoldDB" id="A0A6A6VF30"/>
<dbReference type="GO" id="GO:0004674">
    <property type="term" value="F:protein serine/threonine kinase activity"/>
    <property type="evidence" value="ECO:0007669"/>
    <property type="project" value="TreeGrafter"/>
</dbReference>
<dbReference type="EMBL" id="MU006569">
    <property type="protein sequence ID" value="KAF2748389.1"/>
    <property type="molecule type" value="Genomic_DNA"/>
</dbReference>
<dbReference type="Proteomes" id="UP000799440">
    <property type="component" value="Unassembled WGS sequence"/>
</dbReference>
<accession>A0A6A6VF30</accession>
<sequence length="637" mass="72538">MAHHSNGVNSVPIPLLRVNSLSPTDDSSEHSLEQVPDPHPESKLKGVHYDSLGGLLRECSIPHANPMCEMFWPYTLLERILTRPRIVEELLTYQEPEGMAFSLSNAERYADRILSVRDSRQRHVKVFAVLLLLGKGQEIVEFMEAGVSDEELPLLKLGTNAKPKMCFKGTTTGISVFKKWSLHEISGFNTWQHIVNAVFLSLDTDQTVKHEKFDERVVMPWISYEMKQIGGYSTVYCAQVPEQSHGFTDVLKAIKFNDKFSVKELKAKDEKRMKEQEKHFWDEVKMLKKFSGAFHDHLATLLMTWEVGAHHYFLFPWAFCDLDEYWRLKGMEVPFACDTGHMDKAGMTWLSSQILGMTSALRLIHNPPWDRLKPEERRWGRHGDIKPENILFYHSEKHPMGIFVIADFGLGALNSDKSRSNIPGAEIPRTPGYRPPECDLEGGVISRSFDIWTYGCLLLELVCWALGGAALRERFDIDRTSPYITGANTDIFFGVSRLDTEDEEYVIKVKDQVRAYYVKLHAHPRCTGYFHDLLNLIEDDMLIVLTDTQPRITCRELATEIERMHGLVTDPQTSATYCQIPAPRKHELKRAVAFKGKMNALAKGHVNNNRGAGLGVHKGEVRKIMDAEKLKGMANAP</sequence>
<keyword evidence="4" id="KW-1185">Reference proteome</keyword>
<dbReference type="PROSITE" id="PS50011">
    <property type="entry name" value="PROTEIN_KINASE_DOM"/>
    <property type="match status" value="1"/>
</dbReference>
<evidence type="ECO:0000313" key="4">
    <source>
        <dbReference type="Proteomes" id="UP000799440"/>
    </source>
</evidence>
<evidence type="ECO:0000256" key="1">
    <source>
        <dbReference type="SAM" id="MobiDB-lite"/>
    </source>
</evidence>
<reference evidence="3" key="1">
    <citation type="journal article" date="2020" name="Stud. Mycol.">
        <title>101 Dothideomycetes genomes: a test case for predicting lifestyles and emergence of pathogens.</title>
        <authorList>
            <person name="Haridas S."/>
            <person name="Albert R."/>
            <person name="Binder M."/>
            <person name="Bloem J."/>
            <person name="Labutti K."/>
            <person name="Salamov A."/>
            <person name="Andreopoulos B."/>
            <person name="Baker S."/>
            <person name="Barry K."/>
            <person name="Bills G."/>
            <person name="Bluhm B."/>
            <person name="Cannon C."/>
            <person name="Castanera R."/>
            <person name="Culley D."/>
            <person name="Daum C."/>
            <person name="Ezra D."/>
            <person name="Gonzalez J."/>
            <person name="Henrissat B."/>
            <person name="Kuo A."/>
            <person name="Liang C."/>
            <person name="Lipzen A."/>
            <person name="Lutzoni F."/>
            <person name="Magnuson J."/>
            <person name="Mondo S."/>
            <person name="Nolan M."/>
            <person name="Ohm R."/>
            <person name="Pangilinan J."/>
            <person name="Park H.-J."/>
            <person name="Ramirez L."/>
            <person name="Alfaro M."/>
            <person name="Sun H."/>
            <person name="Tritt A."/>
            <person name="Yoshinaga Y."/>
            <person name="Zwiers L.-H."/>
            <person name="Turgeon B."/>
            <person name="Goodwin S."/>
            <person name="Spatafora J."/>
            <person name="Crous P."/>
            <person name="Grigoriev I."/>
        </authorList>
    </citation>
    <scope>NUCLEOTIDE SEQUENCE</scope>
    <source>
        <strain evidence="3">CBS 119925</strain>
    </source>
</reference>
<evidence type="ECO:0000259" key="2">
    <source>
        <dbReference type="PROSITE" id="PS50011"/>
    </source>
</evidence>
<feature type="domain" description="Protein kinase" evidence="2">
    <location>
        <begin position="221"/>
        <end position="568"/>
    </location>
</feature>
<feature type="compositionally biased region" description="Basic and acidic residues" evidence="1">
    <location>
        <begin position="27"/>
        <end position="43"/>
    </location>
</feature>
<organism evidence="3 4">
    <name type="scientific">Sporormia fimetaria CBS 119925</name>
    <dbReference type="NCBI Taxonomy" id="1340428"/>
    <lineage>
        <taxon>Eukaryota</taxon>
        <taxon>Fungi</taxon>
        <taxon>Dikarya</taxon>
        <taxon>Ascomycota</taxon>
        <taxon>Pezizomycotina</taxon>
        <taxon>Dothideomycetes</taxon>
        <taxon>Pleosporomycetidae</taxon>
        <taxon>Pleosporales</taxon>
        <taxon>Sporormiaceae</taxon>
        <taxon>Sporormia</taxon>
    </lineage>
</organism>
<evidence type="ECO:0000313" key="3">
    <source>
        <dbReference type="EMBL" id="KAF2748389.1"/>
    </source>
</evidence>
<keyword evidence="3" id="KW-0808">Transferase</keyword>
<dbReference type="GO" id="GO:0005524">
    <property type="term" value="F:ATP binding"/>
    <property type="evidence" value="ECO:0007669"/>
    <property type="project" value="InterPro"/>
</dbReference>
<gene>
    <name evidence="3" type="ORF">M011DRAFT_476406</name>
</gene>
<dbReference type="OrthoDB" id="1046782at2759"/>